<dbReference type="RefSeq" id="WP_279296841.1">
    <property type="nucleotide sequence ID" value="NZ_JAOTIF010000005.1"/>
</dbReference>
<dbReference type="EMBL" id="JAOTIF010000005">
    <property type="protein sequence ID" value="MCU7549401.1"/>
    <property type="molecule type" value="Genomic_DNA"/>
</dbReference>
<dbReference type="AlphaFoldDB" id="A0A9X2XUN8"/>
<keyword evidence="2" id="KW-1185">Reference proteome</keyword>
<protein>
    <submittedName>
        <fullName evidence="1">Uncharacterized protein</fullName>
    </submittedName>
</protein>
<sequence>MAEVCAIDVWGIQPVAYFGINQHFDISILHTQGSLSANGGA</sequence>
<evidence type="ECO:0000313" key="1">
    <source>
        <dbReference type="EMBL" id="MCU7549401.1"/>
    </source>
</evidence>
<dbReference type="Proteomes" id="UP001155483">
    <property type="component" value="Unassembled WGS sequence"/>
</dbReference>
<name>A0A9X2XUN8_9BACT</name>
<evidence type="ECO:0000313" key="2">
    <source>
        <dbReference type="Proteomes" id="UP001155483"/>
    </source>
</evidence>
<proteinExistence type="predicted"/>
<reference evidence="1" key="2">
    <citation type="submission" date="2023-04" db="EMBL/GenBank/DDBJ databases">
        <title>Paracnuella aquatica gen. nov., sp. nov., a member of the family Chitinophagaceae isolated from a hot spring.</title>
        <authorList>
            <person name="Wang C."/>
        </authorList>
    </citation>
    <scope>NUCLEOTIDE SEQUENCE</scope>
    <source>
        <strain evidence="1">LB-8</strain>
    </source>
</reference>
<comment type="caution">
    <text evidence="1">The sequence shown here is derived from an EMBL/GenBank/DDBJ whole genome shotgun (WGS) entry which is preliminary data.</text>
</comment>
<organism evidence="1 2">
    <name type="scientific">Paraflavisolibacter caeni</name>
    <dbReference type="NCBI Taxonomy" id="2982496"/>
    <lineage>
        <taxon>Bacteria</taxon>
        <taxon>Pseudomonadati</taxon>
        <taxon>Bacteroidota</taxon>
        <taxon>Chitinophagia</taxon>
        <taxon>Chitinophagales</taxon>
        <taxon>Chitinophagaceae</taxon>
        <taxon>Paraflavisolibacter</taxon>
    </lineage>
</organism>
<reference evidence="1" key="1">
    <citation type="submission" date="2022-09" db="EMBL/GenBank/DDBJ databases">
        <authorList>
            <person name="Yuan C."/>
            <person name="Ke Z."/>
        </authorList>
    </citation>
    <scope>NUCLEOTIDE SEQUENCE</scope>
    <source>
        <strain evidence="1">LB-8</strain>
    </source>
</reference>
<gene>
    <name evidence="1" type="ORF">OCK74_09765</name>
</gene>
<accession>A0A9X2XUN8</accession>